<evidence type="ECO:0000313" key="2">
    <source>
        <dbReference type="Proteomes" id="UP000029055"/>
    </source>
</evidence>
<comment type="caution">
    <text evidence="1">The sequence shown here is derived from an EMBL/GenBank/DDBJ whole genome shotgun (WGS) entry which is preliminary data.</text>
</comment>
<organism evidence="1 2">
    <name type="scientific">Bifidobacterium subtile</name>
    <dbReference type="NCBI Taxonomy" id="77635"/>
    <lineage>
        <taxon>Bacteria</taxon>
        <taxon>Bacillati</taxon>
        <taxon>Actinomycetota</taxon>
        <taxon>Actinomycetes</taxon>
        <taxon>Bifidobacteriales</taxon>
        <taxon>Bifidobacteriaceae</taxon>
        <taxon>Bifidobacterium</taxon>
    </lineage>
</organism>
<dbReference type="AlphaFoldDB" id="A0A087DNH0"/>
<protein>
    <submittedName>
        <fullName evidence="1">Uncharacterized protein</fullName>
    </submittedName>
</protein>
<dbReference type="EMBL" id="JGZR01000027">
    <property type="protein sequence ID" value="KFI97070.1"/>
    <property type="molecule type" value="Genomic_DNA"/>
</dbReference>
<dbReference type="eggNOG" id="COG2161">
    <property type="taxonomic scope" value="Bacteria"/>
</dbReference>
<accession>A0A087DNH0</accession>
<dbReference type="STRING" id="77635.BISU_2448"/>
<reference evidence="1 2" key="1">
    <citation type="submission" date="2014-03" db="EMBL/GenBank/DDBJ databases">
        <title>Genomics of Bifidobacteria.</title>
        <authorList>
            <person name="Ventura M."/>
            <person name="Milani C."/>
            <person name="Lugli G.A."/>
        </authorList>
    </citation>
    <scope>NUCLEOTIDE SEQUENCE [LARGE SCALE GENOMIC DNA]</scope>
    <source>
        <strain evidence="1 2">LMG 11597</strain>
    </source>
</reference>
<keyword evidence="2" id="KW-1185">Reference proteome</keyword>
<sequence>MDEPLYLEDTGTLAEVEARRADDSGTTDIDDIDWDLL</sequence>
<evidence type="ECO:0000313" key="1">
    <source>
        <dbReference type="EMBL" id="KFI97070.1"/>
    </source>
</evidence>
<name>A0A087DNH0_9BIFI</name>
<gene>
    <name evidence="1" type="ORF">BISU_2448</name>
</gene>
<proteinExistence type="predicted"/>
<dbReference type="Proteomes" id="UP000029055">
    <property type="component" value="Unassembled WGS sequence"/>
</dbReference>